<protein>
    <submittedName>
        <fullName evidence="3 4">Uncharacterized protein</fullName>
    </submittedName>
</protein>
<evidence type="ECO:0000313" key="5">
    <source>
        <dbReference type="Proteomes" id="UP000011087"/>
    </source>
</evidence>
<reference evidence="5" key="2">
    <citation type="submission" date="2012-11" db="EMBL/GenBank/DDBJ databases">
        <authorList>
            <person name="Kuo A."/>
            <person name="Curtis B.A."/>
            <person name="Tanifuji G."/>
            <person name="Burki F."/>
            <person name="Gruber A."/>
            <person name="Irimia M."/>
            <person name="Maruyama S."/>
            <person name="Arias M.C."/>
            <person name="Ball S.G."/>
            <person name="Gile G.H."/>
            <person name="Hirakawa Y."/>
            <person name="Hopkins J.F."/>
            <person name="Rensing S.A."/>
            <person name="Schmutz J."/>
            <person name="Symeonidi A."/>
            <person name="Elias M."/>
            <person name="Eveleigh R.J."/>
            <person name="Herman E.K."/>
            <person name="Klute M.J."/>
            <person name="Nakayama T."/>
            <person name="Obornik M."/>
            <person name="Reyes-Prieto A."/>
            <person name="Armbrust E.V."/>
            <person name="Aves S.J."/>
            <person name="Beiko R.G."/>
            <person name="Coutinho P."/>
            <person name="Dacks J.B."/>
            <person name="Durnford D.G."/>
            <person name="Fast N.M."/>
            <person name="Green B.R."/>
            <person name="Grisdale C."/>
            <person name="Hempe F."/>
            <person name="Henrissat B."/>
            <person name="Hoppner M.P."/>
            <person name="Ishida K.-I."/>
            <person name="Kim E."/>
            <person name="Koreny L."/>
            <person name="Kroth P.G."/>
            <person name="Liu Y."/>
            <person name="Malik S.-B."/>
            <person name="Maier U.G."/>
            <person name="McRose D."/>
            <person name="Mock T."/>
            <person name="Neilson J.A."/>
            <person name="Onodera N.T."/>
            <person name="Poole A.M."/>
            <person name="Pritham E.J."/>
            <person name="Richards T.A."/>
            <person name="Rocap G."/>
            <person name="Roy S.W."/>
            <person name="Sarai C."/>
            <person name="Schaack S."/>
            <person name="Shirato S."/>
            <person name="Slamovits C.H."/>
            <person name="Spencer D.F."/>
            <person name="Suzuki S."/>
            <person name="Worden A.Z."/>
            <person name="Zauner S."/>
            <person name="Barry K."/>
            <person name="Bell C."/>
            <person name="Bharti A.K."/>
            <person name="Crow J.A."/>
            <person name="Grimwood J."/>
            <person name="Kramer R."/>
            <person name="Lindquist E."/>
            <person name="Lucas S."/>
            <person name="Salamov A."/>
            <person name="McFadden G.I."/>
            <person name="Lane C.E."/>
            <person name="Keeling P.J."/>
            <person name="Gray M.W."/>
            <person name="Grigoriev I.V."/>
            <person name="Archibald J.M."/>
        </authorList>
    </citation>
    <scope>NUCLEOTIDE SEQUENCE</scope>
    <source>
        <strain evidence="5">CCMP2712</strain>
    </source>
</reference>
<dbReference type="HOGENOM" id="CLU_995517_0_0_1"/>
<dbReference type="PROSITE" id="PS51257">
    <property type="entry name" value="PROKAR_LIPOPROTEIN"/>
    <property type="match status" value="1"/>
</dbReference>
<dbReference type="EMBL" id="JH992994">
    <property type="protein sequence ID" value="EKX46530.1"/>
    <property type="molecule type" value="Genomic_DNA"/>
</dbReference>
<dbReference type="GeneID" id="17303066"/>
<evidence type="ECO:0000313" key="3">
    <source>
        <dbReference type="EMBL" id="EKX46530.1"/>
    </source>
</evidence>
<gene>
    <name evidence="3" type="ORF">GUITHDRAFT_162977</name>
</gene>
<evidence type="ECO:0000256" key="1">
    <source>
        <dbReference type="SAM" id="MobiDB-lite"/>
    </source>
</evidence>
<evidence type="ECO:0000256" key="2">
    <source>
        <dbReference type="SAM" id="SignalP"/>
    </source>
</evidence>
<reference evidence="4" key="3">
    <citation type="submission" date="2016-03" db="UniProtKB">
        <authorList>
            <consortium name="EnsemblProtists"/>
        </authorList>
    </citation>
    <scope>IDENTIFICATION</scope>
</reference>
<dbReference type="EnsemblProtists" id="EKX46530">
    <property type="protein sequence ID" value="EKX46530"/>
    <property type="gene ID" value="GUITHDRAFT_162977"/>
</dbReference>
<dbReference type="Proteomes" id="UP000011087">
    <property type="component" value="Unassembled WGS sequence"/>
</dbReference>
<evidence type="ECO:0000313" key="4">
    <source>
        <dbReference type="EnsemblProtists" id="EKX46530"/>
    </source>
</evidence>
<reference evidence="3 5" key="1">
    <citation type="journal article" date="2012" name="Nature">
        <title>Algal genomes reveal evolutionary mosaicism and the fate of nucleomorphs.</title>
        <authorList>
            <consortium name="DOE Joint Genome Institute"/>
            <person name="Curtis B.A."/>
            <person name="Tanifuji G."/>
            <person name="Burki F."/>
            <person name="Gruber A."/>
            <person name="Irimia M."/>
            <person name="Maruyama S."/>
            <person name="Arias M.C."/>
            <person name="Ball S.G."/>
            <person name="Gile G.H."/>
            <person name="Hirakawa Y."/>
            <person name="Hopkins J.F."/>
            <person name="Kuo A."/>
            <person name="Rensing S.A."/>
            <person name="Schmutz J."/>
            <person name="Symeonidi A."/>
            <person name="Elias M."/>
            <person name="Eveleigh R.J."/>
            <person name="Herman E.K."/>
            <person name="Klute M.J."/>
            <person name="Nakayama T."/>
            <person name="Obornik M."/>
            <person name="Reyes-Prieto A."/>
            <person name="Armbrust E.V."/>
            <person name="Aves S.J."/>
            <person name="Beiko R.G."/>
            <person name="Coutinho P."/>
            <person name="Dacks J.B."/>
            <person name="Durnford D.G."/>
            <person name="Fast N.M."/>
            <person name="Green B.R."/>
            <person name="Grisdale C.J."/>
            <person name="Hempel F."/>
            <person name="Henrissat B."/>
            <person name="Hoppner M.P."/>
            <person name="Ishida K."/>
            <person name="Kim E."/>
            <person name="Koreny L."/>
            <person name="Kroth P.G."/>
            <person name="Liu Y."/>
            <person name="Malik S.B."/>
            <person name="Maier U.G."/>
            <person name="McRose D."/>
            <person name="Mock T."/>
            <person name="Neilson J.A."/>
            <person name="Onodera N.T."/>
            <person name="Poole A.M."/>
            <person name="Pritham E.J."/>
            <person name="Richards T.A."/>
            <person name="Rocap G."/>
            <person name="Roy S.W."/>
            <person name="Sarai C."/>
            <person name="Schaack S."/>
            <person name="Shirato S."/>
            <person name="Slamovits C.H."/>
            <person name="Spencer D.F."/>
            <person name="Suzuki S."/>
            <person name="Worden A.Z."/>
            <person name="Zauner S."/>
            <person name="Barry K."/>
            <person name="Bell C."/>
            <person name="Bharti A.K."/>
            <person name="Crow J.A."/>
            <person name="Grimwood J."/>
            <person name="Kramer R."/>
            <person name="Lindquist E."/>
            <person name="Lucas S."/>
            <person name="Salamov A."/>
            <person name="McFadden G.I."/>
            <person name="Lane C.E."/>
            <person name="Keeling P.J."/>
            <person name="Gray M.W."/>
            <person name="Grigoriev I.V."/>
            <person name="Archibald J.M."/>
        </authorList>
    </citation>
    <scope>NUCLEOTIDE SEQUENCE</scope>
    <source>
        <strain evidence="3 5">CCMP2712</strain>
    </source>
</reference>
<keyword evidence="2" id="KW-0732">Signal</keyword>
<dbReference type="KEGG" id="gtt:GUITHDRAFT_162977"/>
<dbReference type="AlphaFoldDB" id="L1JEJ3"/>
<organism evidence="3">
    <name type="scientific">Guillardia theta (strain CCMP2712)</name>
    <name type="common">Cryptophyte</name>
    <dbReference type="NCBI Taxonomy" id="905079"/>
    <lineage>
        <taxon>Eukaryota</taxon>
        <taxon>Cryptophyceae</taxon>
        <taxon>Pyrenomonadales</taxon>
        <taxon>Geminigeraceae</taxon>
        <taxon>Guillardia</taxon>
    </lineage>
</organism>
<proteinExistence type="predicted"/>
<accession>L1JEJ3</accession>
<feature type="signal peptide" evidence="2">
    <location>
        <begin position="1"/>
        <end position="27"/>
    </location>
</feature>
<feature type="region of interest" description="Disordered" evidence="1">
    <location>
        <begin position="213"/>
        <end position="236"/>
    </location>
</feature>
<feature type="chain" id="PRO_5008771334" evidence="2">
    <location>
        <begin position="28"/>
        <end position="280"/>
    </location>
</feature>
<sequence>MAWRRHGWGMVAAVIAGCLLMTRYLDAHSDRDELYEVGPGTTLQIQTAQGPMTLTVDSQMNPEGYVHAYGQQNGRVYAGYVKLTAANPAASQALESAPTSAQQELSNYPLQNPMSQQVAYNQAVQQWNMPQPSYQAPVQQQSAPHFQLHISGDGAVTLNGQPVSAADSKTAAILRLLAKRASTSNRIHPSNLESEISQARSVLTRLESLKQAQGRREMLTEGGVAQRRHRSHDDEVSRRAILAAMRSLSRKVDDIAQKQKTMESTVSKVKKIMRYNPIGV</sequence>
<dbReference type="PaxDb" id="55529-EKX46530"/>
<dbReference type="RefSeq" id="XP_005833510.1">
    <property type="nucleotide sequence ID" value="XM_005833453.1"/>
</dbReference>
<keyword evidence="5" id="KW-1185">Reference proteome</keyword>
<name>L1JEJ3_GUITC</name>